<dbReference type="RefSeq" id="WP_335959018.1">
    <property type="nucleotide sequence ID" value="NZ_JAXBLX010000003.1"/>
</dbReference>
<feature type="binding site" evidence="17">
    <location>
        <position position="185"/>
    </location>
    <ligand>
        <name>Zn(2+)</name>
        <dbReference type="ChEBI" id="CHEBI:29105"/>
    </ligand>
</feature>
<evidence type="ECO:0000313" key="20">
    <source>
        <dbReference type="EMBL" id="MFC0470287.1"/>
    </source>
</evidence>
<keyword evidence="15 17" id="KW-0456">Lyase</keyword>
<keyword evidence="16 17" id="KW-0170">Cobalt</keyword>
<feature type="binding site" evidence="17">
    <location>
        <position position="152"/>
    </location>
    <ligand>
        <name>NAD(+)</name>
        <dbReference type="ChEBI" id="CHEBI:57540"/>
    </ligand>
</feature>
<dbReference type="CDD" id="cd08195">
    <property type="entry name" value="DHQS"/>
    <property type="match status" value="1"/>
</dbReference>
<evidence type="ECO:0000256" key="10">
    <source>
        <dbReference type="ARBA" id="ARBA00022723"/>
    </source>
</evidence>
<dbReference type="Pfam" id="PF24621">
    <property type="entry name" value="DHQS_C"/>
    <property type="match status" value="1"/>
</dbReference>
<dbReference type="HAMAP" id="MF_00110">
    <property type="entry name" value="DHQ_synthase"/>
    <property type="match status" value="1"/>
</dbReference>
<comment type="cofactor">
    <cofactor evidence="2 17">
        <name>NAD(+)</name>
        <dbReference type="ChEBI" id="CHEBI:57540"/>
    </cofactor>
</comment>
<comment type="caution">
    <text evidence="20">The sequence shown here is derived from an EMBL/GenBank/DDBJ whole genome shotgun (WGS) entry which is preliminary data.</text>
</comment>
<evidence type="ECO:0000259" key="19">
    <source>
        <dbReference type="Pfam" id="PF24621"/>
    </source>
</evidence>
<evidence type="ECO:0000256" key="14">
    <source>
        <dbReference type="ARBA" id="ARBA00023141"/>
    </source>
</evidence>
<feature type="binding site" evidence="17">
    <location>
        <position position="265"/>
    </location>
    <ligand>
        <name>Zn(2+)</name>
        <dbReference type="ChEBI" id="CHEBI:29105"/>
    </ligand>
</feature>
<evidence type="ECO:0000256" key="7">
    <source>
        <dbReference type="ARBA" id="ARBA00017684"/>
    </source>
</evidence>
<comment type="catalytic activity">
    <reaction evidence="1 17">
        <text>7-phospho-2-dehydro-3-deoxy-D-arabino-heptonate = 3-dehydroquinate + phosphate</text>
        <dbReference type="Rhea" id="RHEA:21968"/>
        <dbReference type="ChEBI" id="CHEBI:32364"/>
        <dbReference type="ChEBI" id="CHEBI:43474"/>
        <dbReference type="ChEBI" id="CHEBI:58394"/>
        <dbReference type="EC" id="4.2.3.4"/>
    </reaction>
</comment>
<feature type="binding site" evidence="17">
    <location>
        <position position="143"/>
    </location>
    <ligand>
        <name>NAD(+)</name>
        <dbReference type="ChEBI" id="CHEBI:57540"/>
    </ligand>
</feature>
<dbReference type="InterPro" id="IPR050071">
    <property type="entry name" value="Dehydroquinate_synthase"/>
</dbReference>
<evidence type="ECO:0000256" key="1">
    <source>
        <dbReference type="ARBA" id="ARBA00001393"/>
    </source>
</evidence>
<feature type="domain" description="3-dehydroquinate synthase N-terminal" evidence="18">
    <location>
        <begin position="70"/>
        <end position="180"/>
    </location>
</feature>
<sequence length="365" mass="40465">MKLVPIEAKSKSYNVYIEARIRHKVGQLLEEIVTEAFSSIFVITDSVVAPLYLNDVVGSFQNKLPIYTEVIPSGESSKSFATYEQVMTKALECGLDRKSVIVALGGGVVGDLAGFVASTYMRGIRFVQVPTTLLAHDSSVGGKVAINHALGKNMVGSFHQPDAVFYDPETLYSLPEREWRSGFAEVIKHGFIRNQDFLQWLQGEVKSFDQLPVEQVINLLERSLAVKANIVAEDERESGVRAYLNFGHTLGHAIESELGYGAITHGEAVAIGMIFALKLSETMFEIDLHVKQHENWFQRLGYKTTIPNKLNVNKLIGKMQSDKKAEAGSIRMVLLQGMEKATMLEIPPSMIEQLIAEQMEVDDVG</sequence>
<dbReference type="GO" id="GO:0003856">
    <property type="term" value="F:3-dehydroquinate synthase activity"/>
    <property type="evidence" value="ECO:0007669"/>
    <property type="project" value="UniProtKB-EC"/>
</dbReference>
<keyword evidence="9 17" id="KW-0028">Amino-acid biosynthesis</keyword>
<evidence type="ECO:0000256" key="11">
    <source>
        <dbReference type="ARBA" id="ARBA00022741"/>
    </source>
</evidence>
<evidence type="ECO:0000256" key="8">
    <source>
        <dbReference type="ARBA" id="ARBA00022490"/>
    </source>
</evidence>
<feature type="binding site" evidence="17">
    <location>
        <begin position="131"/>
        <end position="132"/>
    </location>
    <ligand>
        <name>NAD(+)</name>
        <dbReference type="ChEBI" id="CHEBI:57540"/>
    </ligand>
</feature>
<dbReference type="Gene3D" id="1.20.1090.10">
    <property type="entry name" value="Dehydroquinate synthase-like - alpha domain"/>
    <property type="match status" value="1"/>
</dbReference>
<keyword evidence="11 17" id="KW-0547">Nucleotide-binding</keyword>
<comment type="function">
    <text evidence="17">Catalyzes the conversion of 3-deoxy-D-arabino-heptulosonate 7-phosphate (DAHP) to dehydroquinate (DHQ).</text>
</comment>
<comment type="subcellular location">
    <subcellularLocation>
        <location evidence="3 17">Cytoplasm</location>
    </subcellularLocation>
</comment>
<keyword evidence="13 17" id="KW-0520">NAD</keyword>
<dbReference type="EMBL" id="JBHLUX010000017">
    <property type="protein sequence ID" value="MFC0470287.1"/>
    <property type="molecule type" value="Genomic_DNA"/>
</dbReference>
<evidence type="ECO:0000256" key="2">
    <source>
        <dbReference type="ARBA" id="ARBA00001911"/>
    </source>
</evidence>
<dbReference type="InterPro" id="IPR016037">
    <property type="entry name" value="DHQ_synth_AroB"/>
</dbReference>
<dbReference type="Gene3D" id="3.40.50.1970">
    <property type="match status" value="1"/>
</dbReference>
<keyword evidence="10 17" id="KW-0479">Metal-binding</keyword>
<keyword evidence="12 17" id="KW-0862">Zinc</keyword>
<dbReference type="PIRSF" id="PIRSF001455">
    <property type="entry name" value="DHQ_synth"/>
    <property type="match status" value="1"/>
</dbReference>
<comment type="caution">
    <text evidence="17">Lacks conserved residue(s) required for the propagation of feature annotation.</text>
</comment>
<keyword evidence="21" id="KW-1185">Reference proteome</keyword>
<name>A0ABV6KAE6_9BACI</name>
<dbReference type="InterPro" id="IPR030960">
    <property type="entry name" value="DHQS/DOIS_N"/>
</dbReference>
<dbReference type="InterPro" id="IPR030963">
    <property type="entry name" value="DHQ_synth_fam"/>
</dbReference>
<evidence type="ECO:0000256" key="3">
    <source>
        <dbReference type="ARBA" id="ARBA00004496"/>
    </source>
</evidence>
<feature type="domain" description="3-dehydroquinate synthase C-terminal" evidence="19">
    <location>
        <begin position="182"/>
        <end position="325"/>
    </location>
</feature>
<evidence type="ECO:0000256" key="4">
    <source>
        <dbReference type="ARBA" id="ARBA00004661"/>
    </source>
</evidence>
<dbReference type="NCBIfam" id="TIGR01357">
    <property type="entry name" value="aroB"/>
    <property type="match status" value="1"/>
</dbReference>
<dbReference type="PANTHER" id="PTHR43622:SF7">
    <property type="entry name" value="3-DEHYDROQUINATE SYNTHASE, CHLOROPLASTIC"/>
    <property type="match status" value="1"/>
</dbReference>
<evidence type="ECO:0000256" key="17">
    <source>
        <dbReference type="HAMAP-Rule" id="MF_00110"/>
    </source>
</evidence>
<evidence type="ECO:0000256" key="15">
    <source>
        <dbReference type="ARBA" id="ARBA00023239"/>
    </source>
</evidence>
<dbReference type="InterPro" id="IPR056179">
    <property type="entry name" value="DHQS_C"/>
</dbReference>
<evidence type="ECO:0000256" key="16">
    <source>
        <dbReference type="ARBA" id="ARBA00023285"/>
    </source>
</evidence>
<gene>
    <name evidence="17 20" type="primary">aroB</name>
    <name evidence="20" type="ORF">ACFFHM_07025</name>
</gene>
<dbReference type="Proteomes" id="UP001589838">
    <property type="component" value="Unassembled WGS sequence"/>
</dbReference>
<protein>
    <recommendedName>
        <fullName evidence="7 17">3-dehydroquinate synthase</fullName>
        <shortName evidence="17">DHQS</shortName>
        <ecNumber evidence="6 17">4.2.3.4</ecNumber>
    </recommendedName>
</protein>
<organism evidence="20 21">
    <name type="scientific">Halalkalibacter kiskunsagensis</name>
    <dbReference type="NCBI Taxonomy" id="1548599"/>
    <lineage>
        <taxon>Bacteria</taxon>
        <taxon>Bacillati</taxon>
        <taxon>Bacillota</taxon>
        <taxon>Bacilli</taxon>
        <taxon>Bacillales</taxon>
        <taxon>Bacillaceae</taxon>
        <taxon>Halalkalibacter</taxon>
    </lineage>
</organism>
<comment type="pathway">
    <text evidence="4 17">Metabolic intermediate biosynthesis; chorismate biosynthesis; chorismate from D-erythrose 4-phosphate and phosphoenolpyruvate: step 2/7.</text>
</comment>
<evidence type="ECO:0000259" key="18">
    <source>
        <dbReference type="Pfam" id="PF01761"/>
    </source>
</evidence>
<dbReference type="SUPFAM" id="SSF56796">
    <property type="entry name" value="Dehydroquinate synthase-like"/>
    <property type="match status" value="1"/>
</dbReference>
<evidence type="ECO:0000256" key="12">
    <source>
        <dbReference type="ARBA" id="ARBA00022833"/>
    </source>
</evidence>
<evidence type="ECO:0000256" key="5">
    <source>
        <dbReference type="ARBA" id="ARBA00005412"/>
    </source>
</evidence>
<comment type="cofactor">
    <cofactor evidence="17">
        <name>Co(2+)</name>
        <dbReference type="ChEBI" id="CHEBI:48828"/>
    </cofactor>
    <cofactor evidence="17">
        <name>Zn(2+)</name>
        <dbReference type="ChEBI" id="CHEBI:29105"/>
    </cofactor>
    <text evidence="17">Binds 1 divalent metal cation per subunit. Can use either Co(2+) or Zn(2+).</text>
</comment>
<keyword evidence="14 17" id="KW-0057">Aromatic amino acid biosynthesis</keyword>
<keyword evidence="8 17" id="KW-0963">Cytoplasm</keyword>
<evidence type="ECO:0000256" key="9">
    <source>
        <dbReference type="ARBA" id="ARBA00022605"/>
    </source>
</evidence>
<comment type="similarity">
    <text evidence="5 17">Belongs to the sugar phosphate cyclases superfamily. Dehydroquinate synthase family.</text>
</comment>
<feature type="binding site" evidence="17">
    <location>
        <begin position="107"/>
        <end position="111"/>
    </location>
    <ligand>
        <name>NAD(+)</name>
        <dbReference type="ChEBI" id="CHEBI:57540"/>
    </ligand>
</feature>
<dbReference type="PANTHER" id="PTHR43622">
    <property type="entry name" value="3-DEHYDROQUINATE SYNTHASE"/>
    <property type="match status" value="1"/>
</dbReference>
<dbReference type="EC" id="4.2.3.4" evidence="6 17"/>
<feature type="binding site" evidence="17">
    <location>
        <position position="248"/>
    </location>
    <ligand>
        <name>Zn(2+)</name>
        <dbReference type="ChEBI" id="CHEBI:29105"/>
    </ligand>
</feature>
<feature type="binding site" evidence="17">
    <location>
        <begin position="73"/>
        <end position="78"/>
    </location>
    <ligand>
        <name>NAD(+)</name>
        <dbReference type="ChEBI" id="CHEBI:57540"/>
    </ligand>
</feature>
<dbReference type="Pfam" id="PF01761">
    <property type="entry name" value="DHQ_synthase"/>
    <property type="match status" value="1"/>
</dbReference>
<proteinExistence type="inferred from homology"/>
<evidence type="ECO:0000256" key="13">
    <source>
        <dbReference type="ARBA" id="ARBA00023027"/>
    </source>
</evidence>
<evidence type="ECO:0000313" key="21">
    <source>
        <dbReference type="Proteomes" id="UP001589838"/>
    </source>
</evidence>
<reference evidence="20 21" key="1">
    <citation type="submission" date="2024-09" db="EMBL/GenBank/DDBJ databases">
        <authorList>
            <person name="Sun Q."/>
            <person name="Mori K."/>
        </authorList>
    </citation>
    <scope>NUCLEOTIDE SEQUENCE [LARGE SCALE GENOMIC DNA]</scope>
    <source>
        <strain evidence="20 21">NCAIM B.02610</strain>
    </source>
</reference>
<evidence type="ECO:0000256" key="6">
    <source>
        <dbReference type="ARBA" id="ARBA00013031"/>
    </source>
</evidence>
<accession>A0ABV6KAE6</accession>